<dbReference type="SUPFAM" id="SSF48371">
    <property type="entry name" value="ARM repeat"/>
    <property type="match status" value="1"/>
</dbReference>
<dbReference type="GO" id="GO:0003729">
    <property type="term" value="F:mRNA binding"/>
    <property type="evidence" value="ECO:0007669"/>
    <property type="project" value="TreeGrafter"/>
</dbReference>
<dbReference type="EMBL" id="HE575323">
    <property type="protein sequence ID" value="CCC93602.1"/>
    <property type="molecule type" value="Genomic_DNA"/>
</dbReference>
<dbReference type="InterPro" id="IPR033133">
    <property type="entry name" value="PUM-HD"/>
</dbReference>
<dbReference type="Pfam" id="PF00806">
    <property type="entry name" value="PUF"/>
    <property type="match status" value="6"/>
</dbReference>
<evidence type="ECO:0000256" key="1">
    <source>
        <dbReference type="ARBA" id="ARBA00022737"/>
    </source>
</evidence>
<dbReference type="PANTHER" id="PTHR12537">
    <property type="entry name" value="RNA BINDING PROTEIN PUMILIO-RELATED"/>
    <property type="match status" value="1"/>
</dbReference>
<dbReference type="PANTHER" id="PTHR12537:SF13">
    <property type="entry name" value="PUMILIO HOMOLOGY DOMAIN FAMILY MEMBER 4"/>
    <property type="match status" value="1"/>
</dbReference>
<feature type="coiled-coil region" evidence="3">
    <location>
        <begin position="15"/>
        <end position="42"/>
    </location>
</feature>
<feature type="repeat" description="Pumilio" evidence="2">
    <location>
        <begin position="346"/>
        <end position="381"/>
    </location>
</feature>
<evidence type="ECO:0000313" key="5">
    <source>
        <dbReference type="EMBL" id="CCC93602.1"/>
    </source>
</evidence>
<dbReference type="GO" id="GO:0010608">
    <property type="term" value="P:post-transcriptional regulation of gene expression"/>
    <property type="evidence" value="ECO:0007669"/>
    <property type="project" value="TreeGrafter"/>
</dbReference>
<protein>
    <submittedName>
        <fullName evidence="5">Putative pumillo RNA binding protein PUF1</fullName>
    </submittedName>
</protein>
<dbReference type="VEuPathDB" id="TriTrypDB:TcIL3000_10_3630"/>
<feature type="repeat" description="Pumilio" evidence="2">
    <location>
        <begin position="382"/>
        <end position="420"/>
    </location>
</feature>
<keyword evidence="3" id="KW-0175">Coiled coil</keyword>
<dbReference type="PROSITE" id="PS50302">
    <property type="entry name" value="PUM"/>
    <property type="match status" value="3"/>
</dbReference>
<keyword evidence="1" id="KW-0677">Repeat</keyword>
<feature type="repeat" description="Pumilio" evidence="2">
    <location>
        <begin position="296"/>
        <end position="332"/>
    </location>
</feature>
<dbReference type="PROSITE" id="PS50303">
    <property type="entry name" value="PUM_HD"/>
    <property type="match status" value="1"/>
</dbReference>
<organism evidence="5">
    <name type="scientific">Trypanosoma congolense (strain IL3000)</name>
    <dbReference type="NCBI Taxonomy" id="1068625"/>
    <lineage>
        <taxon>Eukaryota</taxon>
        <taxon>Discoba</taxon>
        <taxon>Euglenozoa</taxon>
        <taxon>Kinetoplastea</taxon>
        <taxon>Metakinetoplastina</taxon>
        <taxon>Trypanosomatida</taxon>
        <taxon>Trypanosomatidae</taxon>
        <taxon>Trypanosoma</taxon>
        <taxon>Nannomonas</taxon>
    </lineage>
</organism>
<proteinExistence type="predicted"/>
<feature type="domain" description="PUM-HD" evidence="4">
    <location>
        <begin position="51"/>
        <end position="446"/>
    </location>
</feature>
<dbReference type="InterPro" id="IPR016024">
    <property type="entry name" value="ARM-type_fold"/>
</dbReference>
<gene>
    <name evidence="5" type="ORF">TCIL3000_10_3630</name>
</gene>
<reference evidence="5" key="1">
    <citation type="journal article" date="2012" name="Proc. Natl. Acad. Sci. U.S.A.">
        <title>Antigenic diversity is generated by distinct evolutionary mechanisms in African trypanosome species.</title>
        <authorList>
            <person name="Jackson A.P."/>
            <person name="Berry A."/>
            <person name="Aslett M."/>
            <person name="Allison H.C."/>
            <person name="Burton P."/>
            <person name="Vavrova-Anderson J."/>
            <person name="Brown R."/>
            <person name="Browne H."/>
            <person name="Corton N."/>
            <person name="Hauser H."/>
            <person name="Gamble J."/>
            <person name="Gilderthorp R."/>
            <person name="Marcello L."/>
            <person name="McQuillan J."/>
            <person name="Otto T.D."/>
            <person name="Quail M.A."/>
            <person name="Sanders M.J."/>
            <person name="van Tonder A."/>
            <person name="Ginger M.L."/>
            <person name="Field M.C."/>
            <person name="Barry J.D."/>
            <person name="Hertz-Fowler C."/>
            <person name="Berriman M."/>
        </authorList>
    </citation>
    <scope>NUCLEOTIDE SEQUENCE</scope>
    <source>
        <strain evidence="5">IL3000</strain>
    </source>
</reference>
<dbReference type="Gene3D" id="1.25.10.10">
    <property type="entry name" value="Leucine-rich Repeat Variant"/>
    <property type="match status" value="1"/>
</dbReference>
<accession>G0UW36</accession>
<dbReference type="InterPro" id="IPR001313">
    <property type="entry name" value="Pumilio_RNA-bd_rpt"/>
</dbReference>
<dbReference type="GO" id="GO:0005737">
    <property type="term" value="C:cytoplasm"/>
    <property type="evidence" value="ECO:0007669"/>
    <property type="project" value="TreeGrafter"/>
</dbReference>
<dbReference type="SMART" id="SM00025">
    <property type="entry name" value="Pumilio"/>
    <property type="match status" value="7"/>
</dbReference>
<evidence type="ECO:0000259" key="4">
    <source>
        <dbReference type="PROSITE" id="PS50303"/>
    </source>
</evidence>
<sequence>MSSNEEVLMTLYTRRQGLLKQLGEVNNEIRTLEQKIRESANHSEVSKLEESPAECVDEGDGINLLFDCCLRDTNGLREAVRYADTLKGLKDCPCDSENDREKHLRRNRFVHEMIARSCELMLDANGSELVQHALEMLKSGGKVSPELHSTHYIVSEDNDLSEILLLLRAVSGKVEEICCDTNGCRVMQKIFDCLKTLEELEFSAQCFSDHIIALCKDVNGNHTVSRLLAAVRSANYWNSSDTDEASMQKLKRIHQVLYEKFPEHCMDVCKNRQGCCIIQKCLQWAPEPYFSAVMNTIVTNTLKLVHDPFGNYVIQFILDHEREFAQRDPAAAGNESPGYTNQIIRQMLHNVAALSCNKFCSNVIEKCLKNATPEVRQLLVDELTDPQVLPKLLTDSFANYVIQTAIVTSSEEKQFTQLRDSIMPLQKMLKNSPHGVKVEAKLVRRQREIARKNGNHKNQRRWNPPVVQLVQEEVPESFISAQLVSSVPGIPRLVGPEDFGGHALALQGVAKDATPIVTSTQYMPFMLQGQQALFGLPQGYPQQQFQVDIMKDGGLWDPRQGFTVVPHPGSKRGVQQ</sequence>
<dbReference type="InterPro" id="IPR011989">
    <property type="entry name" value="ARM-like"/>
</dbReference>
<dbReference type="AlphaFoldDB" id="G0UW36"/>
<name>G0UW36_TRYCI</name>
<evidence type="ECO:0000256" key="2">
    <source>
        <dbReference type="PROSITE-ProRule" id="PRU00317"/>
    </source>
</evidence>
<evidence type="ECO:0000256" key="3">
    <source>
        <dbReference type="SAM" id="Coils"/>
    </source>
</evidence>